<dbReference type="GO" id="GO:0006355">
    <property type="term" value="P:regulation of DNA-templated transcription"/>
    <property type="evidence" value="ECO:0007669"/>
    <property type="project" value="InterPro"/>
</dbReference>
<dbReference type="PANTHER" id="PTHR44688">
    <property type="entry name" value="DNA-BINDING TRANSCRIPTIONAL ACTIVATOR DEVR_DOSR"/>
    <property type="match status" value="1"/>
</dbReference>
<dbReference type="OrthoDB" id="9774661at2"/>
<dbReference type="InterPro" id="IPR000792">
    <property type="entry name" value="Tscrpt_reg_LuxR_C"/>
</dbReference>
<dbReference type="Gene3D" id="3.30.450.80">
    <property type="entry name" value="Transcription factor LuxR-like, autoinducer-binding domain"/>
    <property type="match status" value="1"/>
</dbReference>
<evidence type="ECO:0000256" key="3">
    <source>
        <dbReference type="ARBA" id="ARBA00023163"/>
    </source>
</evidence>
<dbReference type="InterPro" id="IPR036693">
    <property type="entry name" value="TF_LuxR_autoind-bd_dom_sf"/>
</dbReference>
<keyword evidence="1" id="KW-0805">Transcription regulation</keyword>
<evidence type="ECO:0000259" key="4">
    <source>
        <dbReference type="PROSITE" id="PS50043"/>
    </source>
</evidence>
<dbReference type="Proteomes" id="UP000285575">
    <property type="component" value="Unassembled WGS sequence"/>
</dbReference>
<dbReference type="SMART" id="SM00421">
    <property type="entry name" value="HTH_LUXR"/>
    <property type="match status" value="1"/>
</dbReference>
<dbReference type="AlphaFoldDB" id="A0A437RAW2"/>
<evidence type="ECO:0000313" key="5">
    <source>
        <dbReference type="EMBL" id="RVU43824.1"/>
    </source>
</evidence>
<dbReference type="CDD" id="cd06170">
    <property type="entry name" value="LuxR_C_like"/>
    <property type="match status" value="1"/>
</dbReference>
<keyword evidence="2" id="KW-0238">DNA-binding</keyword>
<dbReference type="PROSITE" id="PS50043">
    <property type="entry name" value="HTH_LUXR_2"/>
    <property type="match status" value="1"/>
</dbReference>
<gene>
    <name evidence="5" type="ORF">EOE66_19360</name>
</gene>
<sequence length="237" mass="26686">MRQQDYMDVRESADRATFESRLIRFAQAMDFGIVTAALAIERPGRSATFEVVGNVPQGFIDASRSMERVDRDPVHKRLKSWHVPFSYDQSLYVEEDAADLWESQAPWGYRTGIAMALHLPGGRHFLLGVDRPEPLPTDDAQLTRMVADLQLLAVYAQETANRVLVEPEAPAEPLEKLSPREREVLQWTRDGKSSWAVGQILGLSEHSVNFHLRNACRKLGVAGKHMAVLKAISLRLI</sequence>
<feature type="domain" description="HTH luxR-type" evidence="4">
    <location>
        <begin position="170"/>
        <end position="235"/>
    </location>
</feature>
<dbReference type="RefSeq" id="WP_128230383.1">
    <property type="nucleotide sequence ID" value="NZ_SACR01000006.1"/>
</dbReference>
<dbReference type="SUPFAM" id="SSF46894">
    <property type="entry name" value="C-terminal effector domain of the bipartite response regulators"/>
    <property type="match status" value="1"/>
</dbReference>
<keyword evidence="3" id="KW-0804">Transcription</keyword>
<evidence type="ECO:0000256" key="2">
    <source>
        <dbReference type="ARBA" id="ARBA00023125"/>
    </source>
</evidence>
<dbReference type="Pfam" id="PF00196">
    <property type="entry name" value="GerE"/>
    <property type="match status" value="1"/>
</dbReference>
<protein>
    <submittedName>
        <fullName evidence="5">LuxR family transcriptional regulator</fullName>
    </submittedName>
</protein>
<dbReference type="EMBL" id="SACR01000006">
    <property type="protein sequence ID" value="RVU43824.1"/>
    <property type="molecule type" value="Genomic_DNA"/>
</dbReference>
<reference evidence="5 6" key="1">
    <citation type="submission" date="2019-01" db="EMBL/GenBank/DDBJ databases">
        <authorList>
            <person name="Chen W.-M."/>
        </authorList>
    </citation>
    <scope>NUCLEOTIDE SEQUENCE [LARGE SCALE GENOMIC DNA]</scope>
    <source>
        <strain evidence="5 6">KYPY4</strain>
    </source>
</reference>
<dbReference type="PROSITE" id="PS00622">
    <property type="entry name" value="HTH_LUXR_1"/>
    <property type="match status" value="1"/>
</dbReference>
<accession>A0A437RAW2</accession>
<name>A0A437RAW2_9BURK</name>
<evidence type="ECO:0000313" key="6">
    <source>
        <dbReference type="Proteomes" id="UP000285575"/>
    </source>
</evidence>
<organism evidence="5 6">
    <name type="scientific">Rubrivivax rivuli</name>
    <dbReference type="NCBI Taxonomy" id="1862385"/>
    <lineage>
        <taxon>Bacteria</taxon>
        <taxon>Pseudomonadati</taxon>
        <taxon>Pseudomonadota</taxon>
        <taxon>Betaproteobacteria</taxon>
        <taxon>Burkholderiales</taxon>
        <taxon>Sphaerotilaceae</taxon>
        <taxon>Rubrivivax</taxon>
    </lineage>
</organism>
<dbReference type="InterPro" id="IPR036388">
    <property type="entry name" value="WH-like_DNA-bd_sf"/>
</dbReference>
<proteinExistence type="predicted"/>
<dbReference type="InterPro" id="IPR005143">
    <property type="entry name" value="TF_LuxR_autoind-bd_dom"/>
</dbReference>
<dbReference type="SUPFAM" id="SSF75516">
    <property type="entry name" value="Pheromone-binding domain of LuxR-like quorum-sensing transcription factors"/>
    <property type="match status" value="1"/>
</dbReference>
<dbReference type="Gene3D" id="1.10.10.10">
    <property type="entry name" value="Winged helix-like DNA-binding domain superfamily/Winged helix DNA-binding domain"/>
    <property type="match status" value="1"/>
</dbReference>
<dbReference type="InterPro" id="IPR016032">
    <property type="entry name" value="Sig_transdc_resp-reg_C-effctor"/>
</dbReference>
<evidence type="ECO:0000256" key="1">
    <source>
        <dbReference type="ARBA" id="ARBA00023015"/>
    </source>
</evidence>
<dbReference type="PANTHER" id="PTHR44688:SF16">
    <property type="entry name" value="DNA-BINDING TRANSCRIPTIONAL ACTIVATOR DEVR_DOSR"/>
    <property type="match status" value="1"/>
</dbReference>
<comment type="caution">
    <text evidence="5">The sequence shown here is derived from an EMBL/GenBank/DDBJ whole genome shotgun (WGS) entry which is preliminary data.</text>
</comment>
<keyword evidence="6" id="KW-1185">Reference proteome</keyword>
<dbReference type="Pfam" id="PF03472">
    <property type="entry name" value="Autoind_bind"/>
    <property type="match status" value="1"/>
</dbReference>
<dbReference type="PRINTS" id="PR00038">
    <property type="entry name" value="HTHLUXR"/>
</dbReference>
<dbReference type="GO" id="GO:0003677">
    <property type="term" value="F:DNA binding"/>
    <property type="evidence" value="ECO:0007669"/>
    <property type="project" value="UniProtKB-KW"/>
</dbReference>